<dbReference type="RefSeq" id="WP_125030840.1">
    <property type="nucleotide sequence ID" value="NZ_JAPXVP010000008.1"/>
</dbReference>
<evidence type="ECO:0000313" key="10">
    <source>
        <dbReference type="Proteomes" id="UP000285794"/>
    </source>
</evidence>
<dbReference type="Gene3D" id="1.10.287.1260">
    <property type="match status" value="1"/>
</dbReference>
<gene>
    <name evidence="9" type="ORF">DWB61_10420</name>
</gene>
<dbReference type="InterPro" id="IPR006685">
    <property type="entry name" value="MscS_channel_2nd"/>
</dbReference>
<dbReference type="OrthoDB" id="9809206at2"/>
<dbReference type="InterPro" id="IPR045275">
    <property type="entry name" value="MscS_archaea/bacteria_type"/>
</dbReference>
<dbReference type="Proteomes" id="UP000285794">
    <property type="component" value="Unassembled WGS sequence"/>
</dbReference>
<sequence>MKHFTFFLLCLLIGYLYPQTATAQDTILFKSLTNWNDTSVNALNLERIKSEPLIKIKTPAIKKDSSTSTPDTIERVQDKVAKDKINSHEQDTNLFSAKNLFSSFEQKVPNKPKDVLEVISLSKIFWTLILIIVGYYFIQLVIKILYIFSERSARFRITIKGIIPVFRILTWAIIIFAIIKGIYDPPFETVIAFTASVGIAIGLAAQDLLKNVFGGMALLLDRPFMVGDKIDSGKYYGEVIEIGLRATRLVTADDSVVSVPNAELVNSSVSNSNSGELNCQVVAEIYLPIDIDTFKVRQIATESAQVSRYVYLNKPITVLFFNEVKERRSYLKMRIKAYVMDIRYEFQFKSDMTEIVIRELLKEGLISKDELF</sequence>
<dbReference type="PANTHER" id="PTHR30221:SF1">
    <property type="entry name" value="SMALL-CONDUCTANCE MECHANOSENSITIVE CHANNEL"/>
    <property type="match status" value="1"/>
</dbReference>
<feature type="chain" id="PRO_5019287124" evidence="7">
    <location>
        <begin position="24"/>
        <end position="372"/>
    </location>
</feature>
<keyword evidence="3 6" id="KW-0812">Transmembrane</keyword>
<feature type="transmembrane region" description="Helical" evidence="6">
    <location>
        <begin position="124"/>
        <end position="149"/>
    </location>
</feature>
<dbReference type="SUPFAM" id="SSF82861">
    <property type="entry name" value="Mechanosensitive channel protein MscS (YggB), transmembrane region"/>
    <property type="match status" value="1"/>
</dbReference>
<dbReference type="SUPFAM" id="SSF50182">
    <property type="entry name" value="Sm-like ribonucleoproteins"/>
    <property type="match status" value="1"/>
</dbReference>
<comment type="similarity">
    <text evidence="2">Belongs to the MscS (TC 1.A.23) family.</text>
</comment>
<proteinExistence type="inferred from homology"/>
<feature type="transmembrane region" description="Helical" evidence="6">
    <location>
        <begin position="161"/>
        <end position="183"/>
    </location>
</feature>
<evidence type="ECO:0000313" key="9">
    <source>
        <dbReference type="EMBL" id="RRG21148.1"/>
    </source>
</evidence>
<feature type="signal peptide" evidence="7">
    <location>
        <begin position="1"/>
        <end position="23"/>
    </location>
</feature>
<dbReference type="GO" id="GO:0008381">
    <property type="term" value="F:mechanosensitive monoatomic ion channel activity"/>
    <property type="evidence" value="ECO:0007669"/>
    <property type="project" value="InterPro"/>
</dbReference>
<evidence type="ECO:0000256" key="4">
    <source>
        <dbReference type="ARBA" id="ARBA00022989"/>
    </source>
</evidence>
<dbReference type="Pfam" id="PF00924">
    <property type="entry name" value="MS_channel_2nd"/>
    <property type="match status" value="1"/>
</dbReference>
<dbReference type="InterPro" id="IPR010920">
    <property type="entry name" value="LSM_dom_sf"/>
</dbReference>
<dbReference type="GO" id="GO:0016020">
    <property type="term" value="C:membrane"/>
    <property type="evidence" value="ECO:0007669"/>
    <property type="project" value="UniProtKB-SubCell"/>
</dbReference>
<comment type="subcellular location">
    <subcellularLocation>
        <location evidence="1">Membrane</location>
        <topology evidence="1">Multi-pass membrane protein</topology>
    </subcellularLocation>
</comment>
<dbReference type="PANTHER" id="PTHR30221">
    <property type="entry name" value="SMALL-CONDUCTANCE MECHANOSENSITIVE CHANNEL"/>
    <property type="match status" value="1"/>
</dbReference>
<evidence type="ECO:0000256" key="3">
    <source>
        <dbReference type="ARBA" id="ARBA00022692"/>
    </source>
</evidence>
<dbReference type="Gene3D" id="2.30.30.60">
    <property type="match status" value="1"/>
</dbReference>
<feature type="domain" description="Mechanosensitive ion channel MscS" evidence="8">
    <location>
        <begin position="207"/>
        <end position="273"/>
    </location>
</feature>
<protein>
    <submittedName>
        <fullName evidence="9">Mechanosensitive ion channel family protein</fullName>
    </submittedName>
</protein>
<evidence type="ECO:0000256" key="1">
    <source>
        <dbReference type="ARBA" id="ARBA00004141"/>
    </source>
</evidence>
<accession>A0A425Y084</accession>
<reference evidence="9 10" key="1">
    <citation type="submission" date="2018-07" db="EMBL/GenBank/DDBJ databases">
        <title>Draft genome sequence of Ancylomarina sp. M1P.</title>
        <authorList>
            <person name="Yadav S."/>
            <person name="Villanueva L."/>
            <person name="Damste J.S.S."/>
        </authorList>
    </citation>
    <scope>NUCLEOTIDE SEQUENCE [LARGE SCALE GENOMIC DNA]</scope>
    <source>
        <strain evidence="9 10">M1P</strain>
    </source>
</reference>
<keyword evidence="4 6" id="KW-1133">Transmembrane helix</keyword>
<organism evidence="9 10">
    <name type="scientific">Ancylomarina euxinus</name>
    <dbReference type="NCBI Taxonomy" id="2283627"/>
    <lineage>
        <taxon>Bacteria</taxon>
        <taxon>Pseudomonadati</taxon>
        <taxon>Bacteroidota</taxon>
        <taxon>Bacteroidia</taxon>
        <taxon>Marinilabiliales</taxon>
        <taxon>Marinifilaceae</taxon>
        <taxon>Ancylomarina</taxon>
    </lineage>
</organism>
<name>A0A425Y084_9BACT</name>
<keyword evidence="10" id="KW-1185">Reference proteome</keyword>
<evidence type="ECO:0000256" key="5">
    <source>
        <dbReference type="ARBA" id="ARBA00023136"/>
    </source>
</evidence>
<dbReference type="EMBL" id="QQWG01000009">
    <property type="protein sequence ID" value="RRG21148.1"/>
    <property type="molecule type" value="Genomic_DNA"/>
</dbReference>
<dbReference type="AlphaFoldDB" id="A0A425Y084"/>
<comment type="caution">
    <text evidence="9">The sequence shown here is derived from an EMBL/GenBank/DDBJ whole genome shotgun (WGS) entry which is preliminary data.</text>
</comment>
<evidence type="ECO:0000256" key="2">
    <source>
        <dbReference type="ARBA" id="ARBA00008017"/>
    </source>
</evidence>
<evidence type="ECO:0000256" key="6">
    <source>
        <dbReference type="SAM" id="Phobius"/>
    </source>
</evidence>
<evidence type="ECO:0000256" key="7">
    <source>
        <dbReference type="SAM" id="SignalP"/>
    </source>
</evidence>
<keyword evidence="7" id="KW-0732">Signal</keyword>
<keyword evidence="5 6" id="KW-0472">Membrane</keyword>
<dbReference type="InterPro" id="IPR011014">
    <property type="entry name" value="MscS_channel_TM-2"/>
</dbReference>
<dbReference type="InterPro" id="IPR023408">
    <property type="entry name" value="MscS_beta-dom_sf"/>
</dbReference>
<evidence type="ECO:0000259" key="8">
    <source>
        <dbReference type="Pfam" id="PF00924"/>
    </source>
</evidence>